<protein>
    <submittedName>
        <fullName evidence="11">Tousled-like kinase</fullName>
    </submittedName>
</protein>
<dbReference type="Pfam" id="PF00069">
    <property type="entry name" value="Pkinase"/>
    <property type="match status" value="1"/>
</dbReference>
<gene>
    <name evidence="11" type="primary">TLK</name>
    <name evidence="11" type="ORF">TSPGSL018_2385</name>
    <name evidence="10" type="ORF">TSPGSL018_30881</name>
</gene>
<evidence type="ECO:0000256" key="6">
    <source>
        <dbReference type="PROSITE-ProRule" id="PRU10141"/>
    </source>
</evidence>
<feature type="compositionally biased region" description="Basic and acidic residues" evidence="8">
    <location>
        <begin position="96"/>
        <end position="105"/>
    </location>
</feature>
<dbReference type="PANTHER" id="PTHR22974">
    <property type="entry name" value="MIXED LINEAGE PROTEIN KINASE"/>
    <property type="match status" value="1"/>
</dbReference>
<dbReference type="EMBL" id="GBEZ01027675">
    <property type="protein sequence ID" value="JAC59663.1"/>
    <property type="molecule type" value="Transcribed_RNA"/>
</dbReference>
<dbReference type="AlphaFoldDB" id="A0A061RE67"/>
<feature type="region of interest" description="Disordered" evidence="8">
    <location>
        <begin position="352"/>
        <end position="378"/>
    </location>
</feature>
<dbReference type="FunFam" id="1.10.510.10:FF:000698">
    <property type="entry name" value="Serine/threonine-protein kinase tousled-like 1"/>
    <property type="match status" value="1"/>
</dbReference>
<evidence type="ECO:0000256" key="2">
    <source>
        <dbReference type="ARBA" id="ARBA00022679"/>
    </source>
</evidence>
<evidence type="ECO:0000256" key="3">
    <source>
        <dbReference type="ARBA" id="ARBA00022741"/>
    </source>
</evidence>
<feature type="non-terminal residue" evidence="11">
    <location>
        <position position="727"/>
    </location>
</feature>
<evidence type="ECO:0000256" key="8">
    <source>
        <dbReference type="SAM" id="MobiDB-lite"/>
    </source>
</evidence>
<dbReference type="SMART" id="SM00220">
    <property type="entry name" value="S_TKc"/>
    <property type="match status" value="1"/>
</dbReference>
<dbReference type="InterPro" id="IPR017441">
    <property type="entry name" value="Protein_kinase_ATP_BS"/>
</dbReference>
<dbReference type="PANTHER" id="PTHR22974:SF23">
    <property type="entry name" value="TOUSLED-LIKE KINASE, ISOFORM G"/>
    <property type="match status" value="1"/>
</dbReference>
<organism evidence="11">
    <name type="scientific">Tetraselmis sp. GSL018</name>
    <dbReference type="NCBI Taxonomy" id="582737"/>
    <lineage>
        <taxon>Eukaryota</taxon>
        <taxon>Viridiplantae</taxon>
        <taxon>Chlorophyta</taxon>
        <taxon>core chlorophytes</taxon>
        <taxon>Chlorodendrophyceae</taxon>
        <taxon>Chlorodendrales</taxon>
        <taxon>Chlorodendraceae</taxon>
        <taxon>Tetraselmis</taxon>
    </lineage>
</organism>
<evidence type="ECO:0000256" key="7">
    <source>
        <dbReference type="SAM" id="Coils"/>
    </source>
</evidence>
<dbReference type="InterPro" id="IPR011009">
    <property type="entry name" value="Kinase-like_dom_sf"/>
</dbReference>
<proteinExistence type="predicted"/>
<dbReference type="PROSITE" id="PS50011">
    <property type="entry name" value="PROTEIN_KINASE_DOM"/>
    <property type="match status" value="1"/>
</dbReference>
<dbReference type="GO" id="GO:0007059">
    <property type="term" value="P:chromosome segregation"/>
    <property type="evidence" value="ECO:0007669"/>
    <property type="project" value="TreeGrafter"/>
</dbReference>
<dbReference type="PROSITE" id="PS00108">
    <property type="entry name" value="PROTEIN_KINASE_ST"/>
    <property type="match status" value="1"/>
</dbReference>
<evidence type="ECO:0000256" key="5">
    <source>
        <dbReference type="ARBA" id="ARBA00022840"/>
    </source>
</evidence>
<dbReference type="GO" id="GO:0005524">
    <property type="term" value="F:ATP binding"/>
    <property type="evidence" value="ECO:0007669"/>
    <property type="project" value="UniProtKB-UniRule"/>
</dbReference>
<sequence length="727" mass="80592">MLRAAARRGRTAKRRRTEPAAAPPAAESRRRRSASSCRPRPRRRHSSRSTPRSTRTAPATRAAPTAAAGANPAAGASCPRPLPSVENSHSRSGAGKRPEADDRPDPAQLKRPMSNQRDGQCPSKKAKSDPPAGTATPEGAAPSAPRSAGTAHNAPRRAQRTINRYFPALSDSCSRDSGAELANGGDDGAAREVRGGSRLEAACQTEASEGAAAEDARRMAARVAELETAKAEAEAALAEARQRQSQAGEEASGLRSEVERLREQSEAREKRVQEAVVRVLQEGARHEQRAADAQLQQDSLRLGGVCVRRTGAMLTEVWQDGPAFQEIARRQSLLSEERDRIEALRKSLKKQLPLPEGIAGGSRASSSQSARKEQAGSITPKEYVMREEALKMRLQALRREEDALQRDKDKLESERLRYLRELRRRKDEDESRFCGAPLMHQRYVLTSLLGKGGFSEVFRAFDLQEMQDVAVKMHQLNSAWGEAKKQSYVRHAVREYNIHKSLKHPRVVGLLDIFEVDNNTFATVLEMCPGGDLEGRLREHHTLPEREARAIVLQILEGLAYLNEPRRRIIHYDLKPANIMFDGFGCVKITDFGLSKIVEEGQTNGMELTSQGAGTYWYLPPECFETNAHGPPMISSKVDVWSVGVIFYQMLYGRRPFGHELSQENILREKTITNAQAVEFPSKPSVSAEGKEFIRRCLAYRQQDRPDVQQAFEDAYLSSANGRAGEK</sequence>
<feature type="compositionally biased region" description="Low complexity" evidence="8">
    <location>
        <begin position="130"/>
        <end position="145"/>
    </location>
</feature>
<evidence type="ECO:0000256" key="1">
    <source>
        <dbReference type="ARBA" id="ARBA00022527"/>
    </source>
</evidence>
<reference evidence="11" key="1">
    <citation type="submission" date="2014-05" db="EMBL/GenBank/DDBJ databases">
        <title>The transcriptome of the halophilic microalga Tetraselmis sp. GSL018 isolated from the Great Salt Lake, Utah.</title>
        <authorList>
            <person name="Jinkerson R.E."/>
            <person name="D'Adamo S."/>
            <person name="Posewitz M.C."/>
        </authorList>
    </citation>
    <scope>NUCLEOTIDE SEQUENCE</scope>
    <source>
        <strain evidence="11">GSL018</strain>
    </source>
</reference>
<feature type="region of interest" description="Disordered" evidence="8">
    <location>
        <begin position="235"/>
        <end position="267"/>
    </location>
</feature>
<dbReference type="InterPro" id="IPR008271">
    <property type="entry name" value="Ser/Thr_kinase_AS"/>
</dbReference>
<dbReference type="GO" id="GO:0005634">
    <property type="term" value="C:nucleus"/>
    <property type="evidence" value="ECO:0007669"/>
    <property type="project" value="TreeGrafter"/>
</dbReference>
<feature type="compositionally biased region" description="Basic and acidic residues" evidence="8">
    <location>
        <begin position="256"/>
        <end position="267"/>
    </location>
</feature>
<name>A0A061RE67_9CHLO</name>
<feature type="domain" description="Protein kinase" evidence="9">
    <location>
        <begin position="443"/>
        <end position="717"/>
    </location>
</feature>
<dbReference type="GO" id="GO:0035556">
    <property type="term" value="P:intracellular signal transduction"/>
    <property type="evidence" value="ECO:0007669"/>
    <property type="project" value="TreeGrafter"/>
</dbReference>
<keyword evidence="1" id="KW-0723">Serine/threonine-protein kinase</keyword>
<dbReference type="SUPFAM" id="SSF56112">
    <property type="entry name" value="Protein kinase-like (PK-like)"/>
    <property type="match status" value="1"/>
</dbReference>
<keyword evidence="7" id="KW-0175">Coiled coil</keyword>
<accession>A0A061RE67</accession>
<dbReference type="EMBL" id="GBEZ01014890">
    <property type="protein sequence ID" value="JAC71222.1"/>
    <property type="molecule type" value="Transcribed_RNA"/>
</dbReference>
<dbReference type="CDD" id="cd13990">
    <property type="entry name" value="STKc_TLK"/>
    <property type="match status" value="1"/>
</dbReference>
<evidence type="ECO:0000313" key="11">
    <source>
        <dbReference type="EMBL" id="JAC71222.1"/>
    </source>
</evidence>
<keyword evidence="3 6" id="KW-0547">Nucleotide-binding</keyword>
<feature type="compositionally biased region" description="Basic residues" evidence="8">
    <location>
        <begin position="29"/>
        <end position="47"/>
    </location>
</feature>
<evidence type="ECO:0000259" key="9">
    <source>
        <dbReference type="PROSITE" id="PS50011"/>
    </source>
</evidence>
<dbReference type="PROSITE" id="PS00107">
    <property type="entry name" value="PROTEIN_KINASE_ATP"/>
    <property type="match status" value="1"/>
</dbReference>
<keyword evidence="5 6" id="KW-0067">ATP-binding</keyword>
<feature type="coiled-coil region" evidence="7">
    <location>
        <begin position="387"/>
        <end position="428"/>
    </location>
</feature>
<feature type="binding site" evidence="6">
    <location>
        <position position="472"/>
    </location>
    <ligand>
        <name>ATP</name>
        <dbReference type="ChEBI" id="CHEBI:30616"/>
    </ligand>
</feature>
<dbReference type="Gene3D" id="1.10.510.10">
    <property type="entry name" value="Transferase(Phosphotransferase) domain 1"/>
    <property type="match status" value="1"/>
</dbReference>
<feature type="compositionally biased region" description="Basic residues" evidence="8">
    <location>
        <begin position="1"/>
        <end position="16"/>
    </location>
</feature>
<keyword evidence="2" id="KW-0808">Transferase</keyword>
<evidence type="ECO:0000313" key="10">
    <source>
        <dbReference type="EMBL" id="JAC59663.1"/>
    </source>
</evidence>
<dbReference type="GO" id="GO:0004674">
    <property type="term" value="F:protein serine/threonine kinase activity"/>
    <property type="evidence" value="ECO:0007669"/>
    <property type="project" value="UniProtKB-KW"/>
</dbReference>
<evidence type="ECO:0000256" key="4">
    <source>
        <dbReference type="ARBA" id="ARBA00022777"/>
    </source>
</evidence>
<feature type="compositionally biased region" description="Basic and acidic residues" evidence="8">
    <location>
        <begin position="188"/>
        <end position="197"/>
    </location>
</feature>
<feature type="region of interest" description="Disordered" evidence="8">
    <location>
        <begin position="1"/>
        <end position="214"/>
    </location>
</feature>
<dbReference type="InterPro" id="IPR000719">
    <property type="entry name" value="Prot_kinase_dom"/>
</dbReference>
<feature type="compositionally biased region" description="Low complexity" evidence="8">
    <location>
        <begin position="48"/>
        <end position="77"/>
    </location>
</feature>
<keyword evidence="4 11" id="KW-0418">Kinase</keyword>